<evidence type="ECO:0000313" key="2">
    <source>
        <dbReference type="Proteomes" id="UP000068382"/>
    </source>
</evidence>
<accession>A0A132C2K5</accession>
<sequence>MLLQELPRLEDRPGLLRPDACARPGCRDEGVARFDLVAFRRCLAHYLDGADNLAQLHKAGLRLFERGLGDLRSVVGFCQRTDLVGGAVDLLAKRHLAALQDRREPMGQRFDLCFKPGPAQLTEQSLEALADDAVGQDVIFRDRQLRVLLGQPEKFDRLVGVCGVVSHVWSPVFGSRATT</sequence>
<protein>
    <submittedName>
        <fullName evidence="1">Uncharacterized protein</fullName>
    </submittedName>
</protein>
<dbReference type="AlphaFoldDB" id="A0A132C2K5"/>
<reference evidence="1 2" key="1">
    <citation type="submission" date="2015-12" db="EMBL/GenBank/DDBJ databases">
        <title>Genome sequence of the marine Rhodobacteraceae strain O3.65, Candidatus Tritonibacter horizontis.</title>
        <authorList>
            <person name="Poehlein A."/>
            <person name="Giebel H.A."/>
            <person name="Voget S."/>
            <person name="Brinkhoff T."/>
        </authorList>
    </citation>
    <scope>NUCLEOTIDE SEQUENCE [LARGE SCALE GENOMIC DNA]</scope>
    <source>
        <strain evidence="1 2">O3.65</strain>
    </source>
</reference>
<proteinExistence type="predicted"/>
<name>A0A132C2K5_9RHOB</name>
<keyword evidence="2" id="KW-1185">Reference proteome</keyword>
<dbReference type="EMBL" id="LPUY01000019">
    <property type="protein sequence ID" value="KUP94347.1"/>
    <property type="molecule type" value="Genomic_DNA"/>
</dbReference>
<evidence type="ECO:0000313" key="1">
    <source>
        <dbReference type="EMBL" id="KUP94347.1"/>
    </source>
</evidence>
<organism evidence="1 2">
    <name type="scientific">Tritonibacter horizontis</name>
    <dbReference type="NCBI Taxonomy" id="1768241"/>
    <lineage>
        <taxon>Bacteria</taxon>
        <taxon>Pseudomonadati</taxon>
        <taxon>Pseudomonadota</taxon>
        <taxon>Alphaproteobacteria</taxon>
        <taxon>Rhodobacterales</taxon>
        <taxon>Paracoccaceae</taxon>
        <taxon>Tritonibacter</taxon>
    </lineage>
</organism>
<comment type="caution">
    <text evidence="1">The sequence shown here is derived from an EMBL/GenBank/DDBJ whole genome shotgun (WGS) entry which is preliminary data.</text>
</comment>
<gene>
    <name evidence="1" type="ORF">TRIHO_07720</name>
</gene>
<dbReference type="Proteomes" id="UP000068382">
    <property type="component" value="Unassembled WGS sequence"/>
</dbReference>